<keyword evidence="3" id="KW-0472">Membrane</keyword>
<comment type="caution">
    <text evidence="4">The sequence shown here is derived from an EMBL/GenBank/DDBJ whole genome shotgun (WGS) entry which is preliminary data.</text>
</comment>
<keyword evidence="5" id="KW-1185">Reference proteome</keyword>
<feature type="transmembrane region" description="Helical" evidence="3">
    <location>
        <begin position="18"/>
        <end position="38"/>
    </location>
</feature>
<gene>
    <name evidence="4" type="ORF">N825_29865</name>
</gene>
<dbReference type="STRING" id="1385369.N825_29865"/>
<evidence type="ECO:0000256" key="2">
    <source>
        <dbReference type="SAM" id="MobiDB-lite"/>
    </source>
</evidence>
<feature type="region of interest" description="Disordered" evidence="2">
    <location>
        <begin position="133"/>
        <end position="157"/>
    </location>
</feature>
<dbReference type="OrthoDB" id="15544at2"/>
<evidence type="ECO:0000256" key="1">
    <source>
        <dbReference type="SAM" id="Coils"/>
    </source>
</evidence>
<dbReference type="InterPro" id="IPR005498">
    <property type="entry name" value="T4SS_VirB10/TraB/TrbI"/>
</dbReference>
<dbReference type="PATRIC" id="fig|1385369.3.peg.6827"/>
<evidence type="ECO:0000313" key="4">
    <source>
        <dbReference type="EMBL" id="EWY36153.1"/>
    </source>
</evidence>
<proteinExistence type="predicted"/>
<protein>
    <submittedName>
        <fullName evidence="4">Conjugal transfer protein TraB</fullName>
    </submittedName>
</protein>
<dbReference type="EMBL" id="AVFL01000051">
    <property type="protein sequence ID" value="EWY36153.1"/>
    <property type="molecule type" value="Genomic_DNA"/>
</dbReference>
<organism evidence="4 5">
    <name type="scientific">Skermanella stibiiresistens SB22</name>
    <dbReference type="NCBI Taxonomy" id="1385369"/>
    <lineage>
        <taxon>Bacteria</taxon>
        <taxon>Pseudomonadati</taxon>
        <taxon>Pseudomonadota</taxon>
        <taxon>Alphaproteobacteria</taxon>
        <taxon>Rhodospirillales</taxon>
        <taxon>Azospirillaceae</taxon>
        <taxon>Skermanella</taxon>
    </lineage>
</organism>
<dbReference type="Proteomes" id="UP000019486">
    <property type="component" value="Unassembled WGS sequence"/>
</dbReference>
<keyword evidence="1" id="KW-0175">Coiled coil</keyword>
<dbReference type="Pfam" id="PF03743">
    <property type="entry name" value="TrbI"/>
    <property type="match status" value="1"/>
</dbReference>
<accession>W9GXG0</accession>
<name>W9GXG0_9PROT</name>
<feature type="coiled-coil region" evidence="1">
    <location>
        <begin position="65"/>
        <end position="127"/>
    </location>
</feature>
<dbReference type="AlphaFoldDB" id="W9GXG0"/>
<sequence>MIPFVQQWQALPAGVRRWIVMGGAGAVGLAILLGAVALQQRDPPPPKQKKIEQILADTGRRELGVDGISAQVQALAAKNAELERTVRELKDQAVRIPPSPAALPPASLAAGEELGQLRQEMQELRRLATAAAGTQLPGPAGSPSVRPAAVSPQAPPIAGSAGGFPAVPVAPPQPKAPADLSKVFSHSGGQLAGGGGVEQMQGMTVTRPVKIIESTAPAPTESKADTAKTPAISTVVIPSGAILSGTLITGLDAPTGQGARQEPFPILLRVKREALMPNRFRADIRECFLLMSGYGELSSERAIMRGETVSCVRADGVPAEAEFRAYAVGEDGKAGIRGRLVSKQGQMIGNALMAGFADGIGKAFDVKPVPVISTSAGRSGQYQDNFSTDSFRSAGVSGVSSALDRIATWYLKQADEVFPVIEVDAGRQVDVVLTGAMKLEFGKPLKVEPKPQASPIPMTPQAAAGAAAAAAILKK</sequence>
<evidence type="ECO:0000256" key="3">
    <source>
        <dbReference type="SAM" id="Phobius"/>
    </source>
</evidence>
<dbReference type="RefSeq" id="WP_051513950.1">
    <property type="nucleotide sequence ID" value="NZ_AVFL01000051.1"/>
</dbReference>
<reference evidence="4 5" key="1">
    <citation type="submission" date="2013-08" db="EMBL/GenBank/DDBJ databases">
        <title>The genome sequence of Skermanella stibiiresistens.</title>
        <authorList>
            <person name="Zhu W."/>
            <person name="Wang G."/>
        </authorList>
    </citation>
    <scope>NUCLEOTIDE SEQUENCE [LARGE SCALE GENOMIC DNA]</scope>
    <source>
        <strain evidence="4 5">SB22</strain>
    </source>
</reference>
<dbReference type="CDD" id="cd16430">
    <property type="entry name" value="TraB"/>
    <property type="match status" value="1"/>
</dbReference>
<evidence type="ECO:0000313" key="5">
    <source>
        <dbReference type="Proteomes" id="UP000019486"/>
    </source>
</evidence>
<keyword evidence="3" id="KW-0812">Transmembrane</keyword>
<keyword evidence="3" id="KW-1133">Transmembrane helix</keyword>